<name>A0A561PB41_9BACT</name>
<organism evidence="2 3">
    <name type="scientific">Chitinophaga polysaccharea</name>
    <dbReference type="NCBI Taxonomy" id="1293035"/>
    <lineage>
        <taxon>Bacteria</taxon>
        <taxon>Pseudomonadati</taxon>
        <taxon>Bacteroidota</taxon>
        <taxon>Chitinophagia</taxon>
        <taxon>Chitinophagales</taxon>
        <taxon>Chitinophagaceae</taxon>
        <taxon>Chitinophaga</taxon>
    </lineage>
</organism>
<keyword evidence="1" id="KW-1133">Transmembrane helix</keyword>
<evidence type="ECO:0000313" key="3">
    <source>
        <dbReference type="Proteomes" id="UP000320811"/>
    </source>
</evidence>
<keyword evidence="3" id="KW-1185">Reference proteome</keyword>
<sequence>MKLLLHYHTSLSSFNIPFSLFAGGLGYAMNVNTFSGYMTGFFLSLLSGGFLLSVFFYELRYASRYYFYYNKGYSKTWLVGVSYLLNVGLWGVYQFIKYIGPW</sequence>
<comment type="caution">
    <text evidence="2">The sequence shown here is derived from an EMBL/GenBank/DDBJ whole genome shotgun (WGS) entry which is preliminary data.</text>
</comment>
<evidence type="ECO:0000313" key="2">
    <source>
        <dbReference type="EMBL" id="TWF35288.1"/>
    </source>
</evidence>
<dbReference type="EMBL" id="VIWO01000009">
    <property type="protein sequence ID" value="TWF35288.1"/>
    <property type="molecule type" value="Genomic_DNA"/>
</dbReference>
<gene>
    <name evidence="2" type="ORF">FHW36_10975</name>
</gene>
<keyword evidence="1" id="KW-0812">Transmembrane</keyword>
<dbReference type="RefSeq" id="WP_145673281.1">
    <property type="nucleotide sequence ID" value="NZ_VIWO01000009.1"/>
</dbReference>
<evidence type="ECO:0000256" key="1">
    <source>
        <dbReference type="SAM" id="Phobius"/>
    </source>
</evidence>
<accession>A0A561PB41</accession>
<feature type="transmembrane region" description="Helical" evidence="1">
    <location>
        <begin position="77"/>
        <end position="96"/>
    </location>
</feature>
<feature type="transmembrane region" description="Helical" evidence="1">
    <location>
        <begin position="12"/>
        <end position="29"/>
    </location>
</feature>
<feature type="transmembrane region" description="Helical" evidence="1">
    <location>
        <begin position="35"/>
        <end position="57"/>
    </location>
</feature>
<keyword evidence="1" id="KW-0472">Membrane</keyword>
<dbReference type="Proteomes" id="UP000320811">
    <property type="component" value="Unassembled WGS sequence"/>
</dbReference>
<reference evidence="2 3" key="1">
    <citation type="submission" date="2019-06" db="EMBL/GenBank/DDBJ databases">
        <title>Sorghum-associated microbial communities from plants grown in Nebraska, USA.</title>
        <authorList>
            <person name="Schachtman D."/>
        </authorList>
    </citation>
    <scope>NUCLEOTIDE SEQUENCE [LARGE SCALE GENOMIC DNA]</scope>
    <source>
        <strain evidence="2 3">1209</strain>
    </source>
</reference>
<dbReference type="AlphaFoldDB" id="A0A561PB41"/>
<dbReference type="OrthoDB" id="827361at2"/>
<proteinExistence type="predicted"/>
<protein>
    <submittedName>
        <fullName evidence="2">Uncharacterized protein</fullName>
    </submittedName>
</protein>